<keyword evidence="2" id="KW-0436">Ligase</keyword>
<evidence type="ECO:0000313" key="3">
    <source>
        <dbReference type="Proteomes" id="UP000012081"/>
    </source>
</evidence>
<dbReference type="Gene3D" id="3.30.930.10">
    <property type="entry name" value="Bira Bifunctional Protein, Domain 2"/>
    <property type="match status" value="1"/>
</dbReference>
<comment type="caution">
    <text evidence="2">The sequence shown here is derived from an EMBL/GenBank/DDBJ whole genome shotgun (WGS) entry which is preliminary data.</text>
</comment>
<dbReference type="PROSITE" id="PS51733">
    <property type="entry name" value="BPL_LPL_CATALYTIC"/>
    <property type="match status" value="1"/>
</dbReference>
<dbReference type="GeneID" id="89497881"/>
<dbReference type="GO" id="GO:0009249">
    <property type="term" value="P:protein lipoylation"/>
    <property type="evidence" value="ECO:0007669"/>
    <property type="project" value="UniProtKB-ARBA"/>
</dbReference>
<dbReference type="SUPFAM" id="SSF55681">
    <property type="entry name" value="Class II aaRS and biotin synthetases"/>
    <property type="match status" value="1"/>
</dbReference>
<proteinExistence type="predicted"/>
<dbReference type="PATRIC" id="fig|1300222.3.peg.3932"/>
<dbReference type="GO" id="GO:0140096">
    <property type="term" value="F:catalytic activity, acting on a protein"/>
    <property type="evidence" value="ECO:0007669"/>
    <property type="project" value="UniProtKB-ARBA"/>
</dbReference>
<dbReference type="EMBL" id="APBN01000009">
    <property type="protein sequence ID" value="EMT51285.1"/>
    <property type="molecule type" value="Genomic_DNA"/>
</dbReference>
<keyword evidence="3" id="KW-1185">Reference proteome</keyword>
<evidence type="ECO:0000259" key="1">
    <source>
        <dbReference type="PROSITE" id="PS51733"/>
    </source>
</evidence>
<dbReference type="PANTHER" id="PTHR43679">
    <property type="entry name" value="OCTANOYLTRANSFERASE LIPM-RELATED"/>
    <property type="match status" value="1"/>
</dbReference>
<feature type="domain" description="BPL/LPL catalytic" evidence="1">
    <location>
        <begin position="41"/>
        <end position="245"/>
    </location>
</feature>
<dbReference type="Proteomes" id="UP000012081">
    <property type="component" value="Unassembled WGS sequence"/>
</dbReference>
<organism evidence="2 3">
    <name type="scientific">Brevibacillus borstelensis AK1</name>
    <dbReference type="NCBI Taxonomy" id="1300222"/>
    <lineage>
        <taxon>Bacteria</taxon>
        <taxon>Bacillati</taxon>
        <taxon>Bacillota</taxon>
        <taxon>Bacilli</taxon>
        <taxon>Bacillales</taxon>
        <taxon>Paenibacillaceae</taxon>
        <taxon>Brevibacillus</taxon>
    </lineage>
</organism>
<evidence type="ECO:0000313" key="2">
    <source>
        <dbReference type="EMBL" id="EMT51285.1"/>
    </source>
</evidence>
<dbReference type="OrthoDB" id="2080934at2"/>
<gene>
    <name evidence="2" type="ORF">I532_18732</name>
</gene>
<dbReference type="PANTHER" id="PTHR43679:SF2">
    <property type="entry name" value="OCTANOYL-[GCVH]:PROTEIN N-OCTANOYLTRANSFERASE"/>
    <property type="match status" value="1"/>
</dbReference>
<name>M8E747_9BACL</name>
<protein>
    <submittedName>
        <fullName evidence="2">Biotin/lipoate A/B protein ligase</fullName>
    </submittedName>
</protein>
<sequence length="272" mass="29617">MDKASLPARLGAIDAAANVMTGDIVVPFAFDEVYGRQVGHGLLEPAVHLWRHERAFVLGSRDWKLPRVREAVQWLQGQGYSVTVRNSGGAAVPLDPGVVNLSLILPNRQGDLDVQRHFALMAELIRQSLKSRSCRIETGEVSGSYCPGEFDVSVRGKKFCGIAQRRQTRAVIVQAFVLVEGSGEARGKLVKAFYDLAAGGASAADHPIVEPARMSSLSELVGDMTAEDFVGLLTQQLASLSSLVPYSDCLRFELDGLQQAVDDCRRRYPVHV</sequence>
<dbReference type="InterPro" id="IPR050664">
    <property type="entry name" value="Octanoyltrans_LipM/LipL"/>
</dbReference>
<dbReference type="RefSeq" id="WP_003390128.1">
    <property type="nucleotide sequence ID" value="NZ_APBN01000009.1"/>
</dbReference>
<dbReference type="Pfam" id="PF21948">
    <property type="entry name" value="LplA-B_cat"/>
    <property type="match status" value="1"/>
</dbReference>
<dbReference type="InterPro" id="IPR004143">
    <property type="entry name" value="BPL_LPL_catalytic"/>
</dbReference>
<dbReference type="GO" id="GO:0016874">
    <property type="term" value="F:ligase activity"/>
    <property type="evidence" value="ECO:0007669"/>
    <property type="project" value="UniProtKB-KW"/>
</dbReference>
<accession>M8E747</accession>
<dbReference type="InterPro" id="IPR045864">
    <property type="entry name" value="aa-tRNA-synth_II/BPL/LPL"/>
</dbReference>
<dbReference type="AlphaFoldDB" id="M8E747"/>
<reference evidence="2 3" key="1">
    <citation type="submission" date="2013-03" db="EMBL/GenBank/DDBJ databases">
        <title>Assembly of a new bacterial strain Brevibacillus borstelensis AK1.</title>
        <authorList>
            <person name="Rajan I."/>
            <person name="PoliReddy D."/>
            <person name="Sugumar T."/>
            <person name="Rathinam K."/>
            <person name="Alqarawi S."/>
            <person name="Khalil A.B."/>
            <person name="Sivakumar N."/>
        </authorList>
    </citation>
    <scope>NUCLEOTIDE SEQUENCE [LARGE SCALE GENOMIC DNA]</scope>
    <source>
        <strain evidence="2 3">AK1</strain>
    </source>
</reference>
<dbReference type="GO" id="GO:0016740">
    <property type="term" value="F:transferase activity"/>
    <property type="evidence" value="ECO:0007669"/>
    <property type="project" value="UniProtKB-ARBA"/>
</dbReference>
<dbReference type="STRING" id="1300222.I532_18732"/>